<evidence type="ECO:0000313" key="2">
    <source>
        <dbReference type="Proteomes" id="UP001497472"/>
    </source>
</evidence>
<dbReference type="AlphaFoldDB" id="A0AAV1JPF3"/>
<protein>
    <submittedName>
        <fullName evidence="1">Uncharacterized protein</fullName>
    </submittedName>
</protein>
<reference evidence="1 2" key="1">
    <citation type="submission" date="2023-11" db="EMBL/GenBank/DDBJ databases">
        <authorList>
            <person name="Okamura Y."/>
        </authorList>
    </citation>
    <scope>NUCLEOTIDE SEQUENCE [LARGE SCALE GENOMIC DNA]</scope>
</reference>
<name>A0AAV1JPF3_9NEOP</name>
<comment type="caution">
    <text evidence="1">The sequence shown here is derived from an EMBL/GenBank/DDBJ whole genome shotgun (WGS) entry which is preliminary data.</text>
</comment>
<dbReference type="EMBL" id="CAVLEF010000040">
    <property type="protein sequence ID" value="CAK1549960.1"/>
    <property type="molecule type" value="Genomic_DNA"/>
</dbReference>
<proteinExistence type="predicted"/>
<accession>A0AAV1JPF3</accession>
<gene>
    <name evidence="1" type="ORF">LNINA_LOCUS9218</name>
</gene>
<organism evidence="1 2">
    <name type="scientific">Leptosia nina</name>
    <dbReference type="NCBI Taxonomy" id="320188"/>
    <lineage>
        <taxon>Eukaryota</taxon>
        <taxon>Metazoa</taxon>
        <taxon>Ecdysozoa</taxon>
        <taxon>Arthropoda</taxon>
        <taxon>Hexapoda</taxon>
        <taxon>Insecta</taxon>
        <taxon>Pterygota</taxon>
        <taxon>Neoptera</taxon>
        <taxon>Endopterygota</taxon>
        <taxon>Lepidoptera</taxon>
        <taxon>Glossata</taxon>
        <taxon>Ditrysia</taxon>
        <taxon>Papilionoidea</taxon>
        <taxon>Pieridae</taxon>
        <taxon>Pierinae</taxon>
        <taxon>Leptosia</taxon>
    </lineage>
</organism>
<sequence length="89" mass="10145">MLLSEGGTNISEVQHILRSESTYRISSRALLPRLDRVSLMQHTNEILVLPVTIPAQDKSEKYTVTLTSECGMDIRTYRILFVESSNQFD</sequence>
<dbReference type="Proteomes" id="UP001497472">
    <property type="component" value="Unassembled WGS sequence"/>
</dbReference>
<evidence type="ECO:0000313" key="1">
    <source>
        <dbReference type="EMBL" id="CAK1549960.1"/>
    </source>
</evidence>
<keyword evidence="2" id="KW-1185">Reference proteome</keyword>